<dbReference type="EMBL" id="LK028579">
    <property type="protein sequence ID" value="CDS18958.1"/>
    <property type="molecule type" value="Genomic_DNA"/>
</dbReference>
<name>A0A068WMR0_ECHGR</name>
<dbReference type="WBParaSite" id="EgrG_000423600">
    <property type="protein sequence ID" value="EgrG_000423600"/>
    <property type="gene ID" value="EgrG_000423600"/>
</dbReference>
<evidence type="ECO:0000313" key="2">
    <source>
        <dbReference type="EMBL" id="CDS18958.1"/>
    </source>
</evidence>
<feature type="compositionally biased region" description="Basic residues" evidence="1">
    <location>
        <begin position="134"/>
        <end position="143"/>
    </location>
</feature>
<reference evidence="2" key="2">
    <citation type="submission" date="2014-06" db="EMBL/GenBank/DDBJ databases">
        <authorList>
            <person name="Aslett M."/>
        </authorList>
    </citation>
    <scope>NUCLEOTIDE SEQUENCE</scope>
</reference>
<accession>A0A068WMR0</accession>
<proteinExistence type="predicted"/>
<evidence type="ECO:0000313" key="4">
    <source>
        <dbReference type="WBParaSite" id="EgrG_000423600"/>
    </source>
</evidence>
<protein>
    <submittedName>
        <fullName evidence="4">Expressed conserved protein</fullName>
    </submittedName>
</protein>
<reference evidence="2 3" key="1">
    <citation type="journal article" date="2013" name="Nature">
        <title>The genomes of four tapeworm species reveal adaptations to parasitism.</title>
        <authorList>
            <person name="Tsai I.J."/>
            <person name="Zarowiecki M."/>
            <person name="Holroyd N."/>
            <person name="Garciarrubio A."/>
            <person name="Sanchez-Flores A."/>
            <person name="Brooks K.L."/>
            <person name="Tracey A."/>
            <person name="Bobes R.J."/>
            <person name="Fragoso G."/>
            <person name="Sciutto E."/>
            <person name="Aslett M."/>
            <person name="Beasley H."/>
            <person name="Bennett H.M."/>
            <person name="Cai J."/>
            <person name="Camicia F."/>
            <person name="Clark R."/>
            <person name="Cucher M."/>
            <person name="De Silva N."/>
            <person name="Day T.A."/>
            <person name="Deplazes P."/>
            <person name="Estrada K."/>
            <person name="Fernandez C."/>
            <person name="Holland P.W."/>
            <person name="Hou J."/>
            <person name="Hu S."/>
            <person name="Huckvale T."/>
            <person name="Hung S.S."/>
            <person name="Kamenetzky L."/>
            <person name="Keane J.A."/>
            <person name="Kiss F."/>
            <person name="Koziol U."/>
            <person name="Lambert O."/>
            <person name="Liu K."/>
            <person name="Luo X."/>
            <person name="Luo Y."/>
            <person name="Macchiaroli N."/>
            <person name="Nichol S."/>
            <person name="Paps J."/>
            <person name="Parkinson J."/>
            <person name="Pouchkina-Stantcheva N."/>
            <person name="Riddiford N."/>
            <person name="Rosenzvit M."/>
            <person name="Salinas G."/>
            <person name="Wasmuth J.D."/>
            <person name="Zamanian M."/>
            <person name="Zheng Y."/>
            <person name="Cai X."/>
            <person name="Soberon X."/>
            <person name="Olson P.D."/>
            <person name="Laclette J.P."/>
            <person name="Brehm K."/>
            <person name="Berriman M."/>
            <person name="Garciarrubio A."/>
            <person name="Bobes R.J."/>
            <person name="Fragoso G."/>
            <person name="Sanchez-Flores A."/>
            <person name="Estrada K."/>
            <person name="Cevallos M.A."/>
            <person name="Morett E."/>
            <person name="Gonzalez V."/>
            <person name="Portillo T."/>
            <person name="Ochoa-Leyva A."/>
            <person name="Jose M.V."/>
            <person name="Sciutto E."/>
            <person name="Landa A."/>
            <person name="Jimenez L."/>
            <person name="Valdes V."/>
            <person name="Carrero J.C."/>
            <person name="Larralde C."/>
            <person name="Morales-Montor J."/>
            <person name="Limon-Lason J."/>
            <person name="Soberon X."/>
            <person name="Laclette J.P."/>
        </authorList>
    </citation>
    <scope>NUCLEOTIDE SEQUENCE [LARGE SCALE GENOMIC DNA]</scope>
</reference>
<evidence type="ECO:0000256" key="1">
    <source>
        <dbReference type="SAM" id="MobiDB-lite"/>
    </source>
</evidence>
<dbReference type="Proteomes" id="UP000492820">
    <property type="component" value="Unassembled WGS sequence"/>
</dbReference>
<feature type="region of interest" description="Disordered" evidence="1">
    <location>
        <begin position="108"/>
        <end position="143"/>
    </location>
</feature>
<evidence type="ECO:0000313" key="3">
    <source>
        <dbReference type="Proteomes" id="UP000492820"/>
    </source>
</evidence>
<sequence length="143" mass="15741">MELDSQDPTGCEVHNTPTNPPGISISLTSPYINIALNTPLLVDSFGSPGSSCCLTLSNGWSDFDFGLITEKPECETFKTRSGSSTSYCTMRHQKIEQSRKQFVRCSADAGSYSHSRTFKGPTASTTETRPSKYDKKHKATYVR</sequence>
<dbReference type="AlphaFoldDB" id="A0A068WMR0"/>
<gene>
    <name evidence="2" type="ORF">EgrG_000423600</name>
</gene>
<reference evidence="4" key="3">
    <citation type="submission" date="2020-10" db="UniProtKB">
        <authorList>
            <consortium name="WormBaseParasite"/>
        </authorList>
    </citation>
    <scope>IDENTIFICATION</scope>
</reference>
<organism evidence="2">
    <name type="scientific">Echinococcus granulosus</name>
    <name type="common">Hydatid tapeworm</name>
    <dbReference type="NCBI Taxonomy" id="6210"/>
    <lineage>
        <taxon>Eukaryota</taxon>
        <taxon>Metazoa</taxon>
        <taxon>Spiralia</taxon>
        <taxon>Lophotrochozoa</taxon>
        <taxon>Platyhelminthes</taxon>
        <taxon>Cestoda</taxon>
        <taxon>Eucestoda</taxon>
        <taxon>Cyclophyllidea</taxon>
        <taxon>Taeniidae</taxon>
        <taxon>Echinococcus</taxon>
        <taxon>Echinococcus granulosus group</taxon>
    </lineage>
</organism>